<feature type="compositionally biased region" description="Pro residues" evidence="5">
    <location>
        <begin position="248"/>
        <end position="260"/>
    </location>
</feature>
<keyword evidence="8" id="KW-1185">Reference proteome</keyword>
<dbReference type="SMART" id="SM00401">
    <property type="entry name" value="ZnF_GATA"/>
    <property type="match status" value="1"/>
</dbReference>
<dbReference type="InterPro" id="IPR013088">
    <property type="entry name" value="Znf_NHR/GATA"/>
</dbReference>
<proteinExistence type="predicted"/>
<dbReference type="InterPro" id="IPR000679">
    <property type="entry name" value="Znf_GATA"/>
</dbReference>
<dbReference type="EMBL" id="JAWXYG010000008">
    <property type="protein sequence ID" value="KAK4264779.1"/>
    <property type="molecule type" value="Genomic_DNA"/>
</dbReference>
<evidence type="ECO:0000259" key="6">
    <source>
        <dbReference type="PROSITE" id="PS50114"/>
    </source>
</evidence>
<keyword evidence="1" id="KW-0805">Transcription regulation</keyword>
<evidence type="ECO:0000313" key="8">
    <source>
        <dbReference type="Proteomes" id="UP001293593"/>
    </source>
</evidence>
<evidence type="ECO:0000256" key="1">
    <source>
        <dbReference type="ARBA" id="ARBA00023015"/>
    </source>
</evidence>
<feature type="region of interest" description="Disordered" evidence="5">
    <location>
        <begin position="103"/>
        <end position="141"/>
    </location>
</feature>
<feature type="region of interest" description="Disordered" evidence="5">
    <location>
        <begin position="248"/>
        <end position="285"/>
    </location>
</feature>
<keyword evidence="4" id="KW-0863">Zinc-finger</keyword>
<dbReference type="Proteomes" id="UP001293593">
    <property type="component" value="Unassembled WGS sequence"/>
</dbReference>
<keyword evidence="3" id="KW-0804">Transcription</keyword>
<dbReference type="GO" id="GO:0043565">
    <property type="term" value="F:sequence-specific DNA binding"/>
    <property type="evidence" value="ECO:0007669"/>
    <property type="project" value="InterPro"/>
</dbReference>
<keyword evidence="2" id="KW-0238">DNA-binding</keyword>
<feature type="compositionally biased region" description="Polar residues" evidence="5">
    <location>
        <begin position="13"/>
        <end position="35"/>
    </location>
</feature>
<feature type="compositionally biased region" description="Basic and acidic residues" evidence="5">
    <location>
        <begin position="276"/>
        <end position="285"/>
    </location>
</feature>
<reference evidence="7" key="1">
    <citation type="submission" date="2023-10" db="EMBL/GenBank/DDBJ databases">
        <title>Chromosome-level genome of the transformable northern wattle, Acacia crassicarpa.</title>
        <authorList>
            <person name="Massaro I."/>
            <person name="Sinha N.R."/>
            <person name="Poethig S."/>
            <person name="Leichty A.R."/>
        </authorList>
    </citation>
    <scope>NUCLEOTIDE SEQUENCE</scope>
    <source>
        <strain evidence="7">Acra3RX</strain>
        <tissue evidence="7">Leaf</tissue>
    </source>
</reference>
<name>A0AAE1JAW7_9FABA</name>
<keyword evidence="4" id="KW-0862">Zinc</keyword>
<dbReference type="SUPFAM" id="SSF57716">
    <property type="entry name" value="Glucocorticoid receptor-like (DNA-binding domain)"/>
    <property type="match status" value="1"/>
</dbReference>
<protein>
    <recommendedName>
        <fullName evidence="6">GATA-type domain-containing protein</fullName>
    </recommendedName>
</protein>
<evidence type="ECO:0000256" key="4">
    <source>
        <dbReference type="PROSITE-ProRule" id="PRU00094"/>
    </source>
</evidence>
<feature type="domain" description="GATA-type" evidence="6">
    <location>
        <begin position="143"/>
        <end position="176"/>
    </location>
</feature>
<dbReference type="GO" id="GO:0008270">
    <property type="term" value="F:zinc ion binding"/>
    <property type="evidence" value="ECO:0007669"/>
    <property type="project" value="UniProtKB-KW"/>
</dbReference>
<sequence length="285" mass="31848">MNPPGNPADGETPPSSQSQTQLRQTHVTANNQSHIINEPSLPLNNAGGIEEPRQPPLGAIQESHIINEQVSPPHQQHALERTFSEELKYQLLLLSKEDQLLQDQQRAPRVSQESHTIKKPSRVNQESHTMKKPSSSSKGRRGRVVALRCARCKNTSTTQWRSDPTGEKWQPLCNACWNGLNRVEDTRAAWGLQSLNTSWPPPMLSTARIAEALHVLRNTDEDMEDNDDQFVPKNNFLRPCWVLDPLNIVPPPPEMPPPAAPEEAPEMEGSGQNCTDKTRENSPEA</sequence>
<gene>
    <name evidence="7" type="ORF">QN277_025909</name>
</gene>
<dbReference type="Gene3D" id="3.30.50.10">
    <property type="entry name" value="Erythroid Transcription Factor GATA-1, subunit A"/>
    <property type="match status" value="1"/>
</dbReference>
<dbReference type="PROSITE" id="PS50114">
    <property type="entry name" value="GATA_ZN_FINGER_2"/>
    <property type="match status" value="1"/>
</dbReference>
<evidence type="ECO:0000256" key="3">
    <source>
        <dbReference type="ARBA" id="ARBA00023163"/>
    </source>
</evidence>
<accession>A0AAE1JAW7</accession>
<keyword evidence="4" id="KW-0479">Metal-binding</keyword>
<evidence type="ECO:0000256" key="5">
    <source>
        <dbReference type="SAM" id="MobiDB-lite"/>
    </source>
</evidence>
<organism evidence="7 8">
    <name type="scientific">Acacia crassicarpa</name>
    <name type="common">northern wattle</name>
    <dbReference type="NCBI Taxonomy" id="499986"/>
    <lineage>
        <taxon>Eukaryota</taxon>
        <taxon>Viridiplantae</taxon>
        <taxon>Streptophyta</taxon>
        <taxon>Embryophyta</taxon>
        <taxon>Tracheophyta</taxon>
        <taxon>Spermatophyta</taxon>
        <taxon>Magnoliopsida</taxon>
        <taxon>eudicotyledons</taxon>
        <taxon>Gunneridae</taxon>
        <taxon>Pentapetalae</taxon>
        <taxon>rosids</taxon>
        <taxon>fabids</taxon>
        <taxon>Fabales</taxon>
        <taxon>Fabaceae</taxon>
        <taxon>Caesalpinioideae</taxon>
        <taxon>mimosoid clade</taxon>
        <taxon>Acacieae</taxon>
        <taxon>Acacia</taxon>
    </lineage>
</organism>
<feature type="region of interest" description="Disordered" evidence="5">
    <location>
        <begin position="1"/>
        <end position="60"/>
    </location>
</feature>
<dbReference type="GO" id="GO:0006355">
    <property type="term" value="P:regulation of DNA-templated transcription"/>
    <property type="evidence" value="ECO:0007669"/>
    <property type="project" value="InterPro"/>
</dbReference>
<dbReference type="AlphaFoldDB" id="A0AAE1JAW7"/>
<evidence type="ECO:0000313" key="7">
    <source>
        <dbReference type="EMBL" id="KAK4264779.1"/>
    </source>
</evidence>
<comment type="caution">
    <text evidence="7">The sequence shown here is derived from an EMBL/GenBank/DDBJ whole genome shotgun (WGS) entry which is preliminary data.</text>
</comment>
<evidence type="ECO:0000256" key="2">
    <source>
        <dbReference type="ARBA" id="ARBA00023125"/>
    </source>
</evidence>